<protein>
    <submittedName>
        <fullName evidence="3">Galactose metabolism regulatory protein GAL80</fullName>
    </submittedName>
</protein>
<dbReference type="PANTHER" id="PTHR43708">
    <property type="entry name" value="CONSERVED EXPRESSED OXIDOREDUCTASE (EUROFUNG)"/>
    <property type="match status" value="1"/>
</dbReference>
<organism evidence="3 4">
    <name type="scientific">Coleophoma crateriformis</name>
    <dbReference type="NCBI Taxonomy" id="565419"/>
    <lineage>
        <taxon>Eukaryota</taxon>
        <taxon>Fungi</taxon>
        <taxon>Dikarya</taxon>
        <taxon>Ascomycota</taxon>
        <taxon>Pezizomycotina</taxon>
        <taxon>Leotiomycetes</taxon>
        <taxon>Helotiales</taxon>
        <taxon>Dermateaceae</taxon>
        <taxon>Coleophoma</taxon>
    </lineage>
</organism>
<name>A0A3D8QAA3_9HELO</name>
<comment type="caution">
    <text evidence="3">The sequence shown here is derived from an EMBL/GenBank/DDBJ whole genome shotgun (WGS) entry which is preliminary data.</text>
</comment>
<proteinExistence type="predicted"/>
<dbReference type="Gene3D" id="3.30.360.10">
    <property type="entry name" value="Dihydrodipicolinate Reductase, domain 2"/>
    <property type="match status" value="1"/>
</dbReference>
<evidence type="ECO:0000313" key="3">
    <source>
        <dbReference type="EMBL" id="RDW58394.1"/>
    </source>
</evidence>
<dbReference type="OrthoDB" id="64915at2759"/>
<gene>
    <name evidence="3" type="ORF">BP5796_12324</name>
</gene>
<sequence length="377" mass="40409">MPIKLGIIGLSSQANSWTVAAHIVPLRSHPTLSSEYTVTALATSTQTTAVAAAEKWGLPFEKAYSSATEIAADPDVDLVVVGVKVPLHKELVLPALKAGKDVFVEWPLANGAEEAQELVTAAKDGGCRTIVGLQARCSPAVLKAKEILDSGALGRIISTDILGVDSRMIFFPPAYDYTRDAKNGANITTIIAGHVLDAMCFLLGEFAFLTANAKVNFPEVTTPFHDGPVSVTAFDSLSIHGELDSGTIATFQIFSTTSGMNSLTWIITGEKGSLKFKANGVAIQMDPPKLFWYQQAASKFGAEIYTELDGGPREIWEPVEVADPMAYGQVGEVYHAFANGEKVKGCLVDFEGAALRHRMLDACFKSARDGTRETYCK</sequence>
<keyword evidence="4" id="KW-1185">Reference proteome</keyword>
<feature type="domain" description="Gfo/Idh/MocA-like oxidoreductase N-terminal" evidence="1">
    <location>
        <begin position="4"/>
        <end position="132"/>
    </location>
</feature>
<evidence type="ECO:0000259" key="2">
    <source>
        <dbReference type="Pfam" id="PF22685"/>
    </source>
</evidence>
<dbReference type="InterPro" id="IPR055080">
    <property type="entry name" value="Gal80p-like_C"/>
</dbReference>
<dbReference type="SUPFAM" id="SSF51735">
    <property type="entry name" value="NAD(P)-binding Rossmann-fold domains"/>
    <property type="match status" value="1"/>
</dbReference>
<reference evidence="3 4" key="1">
    <citation type="journal article" date="2018" name="IMA Fungus">
        <title>IMA Genome-F 9: Draft genome sequence of Annulohypoxylon stygium, Aspergillus mulundensis, Berkeleyomyces basicola (syn. Thielaviopsis basicola), Ceratocystis smalleyi, two Cercospora beticola strains, Coleophoma cylindrospora, Fusarium fracticaudum, Phialophora cf. hyalina, and Morchella septimelata.</title>
        <authorList>
            <person name="Wingfield B.D."/>
            <person name="Bills G.F."/>
            <person name="Dong Y."/>
            <person name="Huang W."/>
            <person name="Nel W.J."/>
            <person name="Swalarsk-Parry B.S."/>
            <person name="Vaghefi N."/>
            <person name="Wilken P.M."/>
            <person name="An Z."/>
            <person name="de Beer Z.W."/>
            <person name="De Vos L."/>
            <person name="Chen L."/>
            <person name="Duong T.A."/>
            <person name="Gao Y."/>
            <person name="Hammerbacher A."/>
            <person name="Kikkert J.R."/>
            <person name="Li Y."/>
            <person name="Li H."/>
            <person name="Li K."/>
            <person name="Li Q."/>
            <person name="Liu X."/>
            <person name="Ma X."/>
            <person name="Naidoo K."/>
            <person name="Pethybridge S.J."/>
            <person name="Sun J."/>
            <person name="Steenkamp E.T."/>
            <person name="van der Nest M.A."/>
            <person name="van Wyk S."/>
            <person name="Wingfield M.J."/>
            <person name="Xiong C."/>
            <person name="Yue Q."/>
            <person name="Zhang X."/>
        </authorList>
    </citation>
    <scope>NUCLEOTIDE SEQUENCE [LARGE SCALE GENOMIC DNA]</scope>
    <source>
        <strain evidence="3 4">BP5796</strain>
    </source>
</reference>
<dbReference type="GO" id="GO:0000166">
    <property type="term" value="F:nucleotide binding"/>
    <property type="evidence" value="ECO:0007669"/>
    <property type="project" value="InterPro"/>
</dbReference>
<dbReference type="Proteomes" id="UP000256328">
    <property type="component" value="Unassembled WGS sequence"/>
</dbReference>
<dbReference type="InterPro" id="IPR036291">
    <property type="entry name" value="NAD(P)-bd_dom_sf"/>
</dbReference>
<dbReference type="PANTHER" id="PTHR43708:SF1">
    <property type="entry name" value="GALACTOSE_LACTOSE METABOLISM REGULATORY PROTEIN GAL80"/>
    <property type="match status" value="1"/>
</dbReference>
<dbReference type="EMBL" id="PDLN01000021">
    <property type="protein sequence ID" value="RDW58394.1"/>
    <property type="molecule type" value="Genomic_DNA"/>
</dbReference>
<dbReference type="Gene3D" id="3.40.50.720">
    <property type="entry name" value="NAD(P)-binding Rossmann-like Domain"/>
    <property type="match status" value="1"/>
</dbReference>
<dbReference type="InterPro" id="IPR051317">
    <property type="entry name" value="Gfo/Idh/MocA_oxidoreduct"/>
</dbReference>
<feature type="domain" description="Gal80p-like C-terminal" evidence="2">
    <location>
        <begin position="139"/>
        <end position="277"/>
    </location>
</feature>
<dbReference type="SUPFAM" id="SSF55347">
    <property type="entry name" value="Glyceraldehyde-3-phosphate dehydrogenase-like, C-terminal domain"/>
    <property type="match status" value="1"/>
</dbReference>
<accession>A0A3D8QAA3</accession>
<evidence type="ECO:0000259" key="1">
    <source>
        <dbReference type="Pfam" id="PF01408"/>
    </source>
</evidence>
<dbReference type="AlphaFoldDB" id="A0A3D8QAA3"/>
<evidence type="ECO:0000313" key="4">
    <source>
        <dbReference type="Proteomes" id="UP000256328"/>
    </source>
</evidence>
<dbReference type="Pfam" id="PF22685">
    <property type="entry name" value="Gal80p_C-like"/>
    <property type="match status" value="1"/>
</dbReference>
<dbReference type="InterPro" id="IPR000683">
    <property type="entry name" value="Gfo/Idh/MocA-like_OxRdtase_N"/>
</dbReference>
<dbReference type="Pfam" id="PF01408">
    <property type="entry name" value="GFO_IDH_MocA"/>
    <property type="match status" value="1"/>
</dbReference>